<gene>
    <name evidence="1" type="ORF">BYL167_LOCUS51518</name>
    <name evidence="2" type="ORF">GIL414_LOCUS60324</name>
</gene>
<dbReference type="EMBL" id="CAJOBH010163000">
    <property type="protein sequence ID" value="CAF4885382.1"/>
    <property type="molecule type" value="Genomic_DNA"/>
</dbReference>
<dbReference type="AlphaFoldDB" id="A0A8S3ECL5"/>
<reference evidence="2" key="1">
    <citation type="submission" date="2021-02" db="EMBL/GenBank/DDBJ databases">
        <authorList>
            <person name="Nowell W R."/>
        </authorList>
    </citation>
    <scope>NUCLEOTIDE SEQUENCE</scope>
</reference>
<protein>
    <submittedName>
        <fullName evidence="2">Uncharacterized protein</fullName>
    </submittedName>
</protein>
<dbReference type="EMBL" id="CAJOBJ010232364">
    <property type="protein sequence ID" value="CAF5057671.1"/>
    <property type="molecule type" value="Genomic_DNA"/>
</dbReference>
<evidence type="ECO:0000313" key="1">
    <source>
        <dbReference type="EMBL" id="CAF4885382.1"/>
    </source>
</evidence>
<comment type="caution">
    <text evidence="2">The sequence shown here is derived from an EMBL/GenBank/DDBJ whole genome shotgun (WGS) entry which is preliminary data.</text>
</comment>
<evidence type="ECO:0000313" key="3">
    <source>
        <dbReference type="Proteomes" id="UP000681720"/>
    </source>
</evidence>
<organism evidence="2 3">
    <name type="scientific">Rotaria magnacalcarata</name>
    <dbReference type="NCBI Taxonomy" id="392030"/>
    <lineage>
        <taxon>Eukaryota</taxon>
        <taxon>Metazoa</taxon>
        <taxon>Spiralia</taxon>
        <taxon>Gnathifera</taxon>
        <taxon>Rotifera</taxon>
        <taxon>Eurotatoria</taxon>
        <taxon>Bdelloidea</taxon>
        <taxon>Philodinida</taxon>
        <taxon>Philodinidae</taxon>
        <taxon>Rotaria</taxon>
    </lineage>
</organism>
<dbReference type="Proteomes" id="UP000681967">
    <property type="component" value="Unassembled WGS sequence"/>
</dbReference>
<proteinExistence type="predicted"/>
<sequence length="35" mass="3920">MVTEITGQTVTNKLHNVPAMNDATNDIYRDIESEV</sequence>
<evidence type="ECO:0000313" key="2">
    <source>
        <dbReference type="EMBL" id="CAF5057671.1"/>
    </source>
</evidence>
<accession>A0A8S3ECL5</accession>
<name>A0A8S3ECL5_9BILA</name>
<dbReference type="Proteomes" id="UP000681720">
    <property type="component" value="Unassembled WGS sequence"/>
</dbReference>
<feature type="non-terminal residue" evidence="2">
    <location>
        <position position="1"/>
    </location>
</feature>